<evidence type="ECO:0000313" key="2">
    <source>
        <dbReference type="EMBL" id="RCV06086.1"/>
    </source>
</evidence>
<sequence length="310" mass="34248">MRRPWPLATEVPPPPLGVPFPSLQPGRDARRSALWPPRLERHGRCSGWPPRRPPPPPPPWCAHECWWPPPLQLPRGRSEAERQCWTKRATAGRRPTMSRPGAERALLRRPWMDCSHVFAPSRVLRAPGLGVAVGSSAGRRRQHIVGGRAHGDRDGGTSTTSTGSFLRWTPALPHSYPNTAGIRIRGHHCSALMAAGHLLPRPERRLPQQLANPASSLLATATSPTAWVATPLPPLTWGLRAARDSPQGDRTAPAGWMAALAALWPWLRWLERLGARTLTARPYPLRRQPTGLGRTGPFLQPKSRPTCPFL</sequence>
<accession>A0A368PJY6</accession>
<name>A0A368PJY6_SETIT</name>
<proteinExistence type="predicted"/>
<reference evidence="2" key="1">
    <citation type="journal article" date="2012" name="Nat. Biotechnol.">
        <title>Reference genome sequence of the model plant Setaria.</title>
        <authorList>
            <person name="Bennetzen J.L."/>
            <person name="Schmutz J."/>
            <person name="Wang H."/>
            <person name="Percifield R."/>
            <person name="Hawkins J."/>
            <person name="Pontaroli A.C."/>
            <person name="Estep M."/>
            <person name="Feng L."/>
            <person name="Vaughn J.N."/>
            <person name="Grimwood J."/>
            <person name="Jenkins J."/>
            <person name="Barry K."/>
            <person name="Lindquist E."/>
            <person name="Hellsten U."/>
            <person name="Deshpande S."/>
            <person name="Wang X."/>
            <person name="Wu X."/>
            <person name="Mitros T."/>
            <person name="Triplett J."/>
            <person name="Yang X."/>
            <person name="Ye C.Y."/>
            <person name="Mauro-Herrera M."/>
            <person name="Wang L."/>
            <person name="Li P."/>
            <person name="Sharma M."/>
            <person name="Sharma R."/>
            <person name="Ronald P.C."/>
            <person name="Panaud O."/>
            <person name="Kellogg E.A."/>
            <person name="Brutnell T.P."/>
            <person name="Doust A.N."/>
            <person name="Tuskan G.A."/>
            <person name="Rokhsar D."/>
            <person name="Devos K.M."/>
        </authorList>
    </citation>
    <scope>NUCLEOTIDE SEQUENCE [LARGE SCALE GENOMIC DNA]</scope>
    <source>
        <strain evidence="2">Yugu1</strain>
    </source>
</reference>
<dbReference type="AlphaFoldDB" id="A0A368PJY6"/>
<dbReference type="EMBL" id="CM003528">
    <property type="protein sequence ID" value="RCV06086.1"/>
    <property type="molecule type" value="Genomic_DNA"/>
</dbReference>
<feature type="region of interest" description="Disordered" evidence="1">
    <location>
        <begin position="1"/>
        <end position="35"/>
    </location>
</feature>
<feature type="region of interest" description="Disordered" evidence="1">
    <location>
        <begin position="135"/>
        <end position="164"/>
    </location>
</feature>
<evidence type="ECO:0000256" key="1">
    <source>
        <dbReference type="SAM" id="MobiDB-lite"/>
    </source>
</evidence>
<feature type="region of interest" description="Disordered" evidence="1">
    <location>
        <begin position="287"/>
        <end position="310"/>
    </location>
</feature>
<reference evidence="2" key="2">
    <citation type="submission" date="2015-07" db="EMBL/GenBank/DDBJ databases">
        <authorList>
            <person name="Noorani M."/>
        </authorList>
    </citation>
    <scope>NUCLEOTIDE SEQUENCE</scope>
    <source>
        <strain evidence="2">Yugu1</strain>
    </source>
</reference>
<protein>
    <submittedName>
        <fullName evidence="2">Uncharacterized protein</fullName>
    </submittedName>
</protein>
<gene>
    <name evidence="2" type="ORF">SETIT_1G135800v2</name>
</gene>
<organism evidence="2">
    <name type="scientific">Setaria italica</name>
    <name type="common">Foxtail millet</name>
    <name type="synonym">Panicum italicum</name>
    <dbReference type="NCBI Taxonomy" id="4555"/>
    <lineage>
        <taxon>Eukaryota</taxon>
        <taxon>Viridiplantae</taxon>
        <taxon>Streptophyta</taxon>
        <taxon>Embryophyta</taxon>
        <taxon>Tracheophyta</taxon>
        <taxon>Spermatophyta</taxon>
        <taxon>Magnoliopsida</taxon>
        <taxon>Liliopsida</taxon>
        <taxon>Poales</taxon>
        <taxon>Poaceae</taxon>
        <taxon>PACMAD clade</taxon>
        <taxon>Panicoideae</taxon>
        <taxon>Panicodae</taxon>
        <taxon>Paniceae</taxon>
        <taxon>Cenchrinae</taxon>
        <taxon>Setaria</taxon>
    </lineage>
</organism>